<keyword evidence="2" id="KW-1185">Reference proteome</keyword>
<dbReference type="Proteomes" id="UP001549110">
    <property type="component" value="Unassembled WGS sequence"/>
</dbReference>
<comment type="caution">
    <text evidence="1">The sequence shown here is derived from an EMBL/GenBank/DDBJ whole genome shotgun (WGS) entry which is preliminary data.</text>
</comment>
<sequence>MIIRDFAERCHRGLAKFGFVLADETAIVEGHALAVQTVGPVIATVETLARVQRLTTASSFARYDDGKLAGVIAVIPLTLAAMPGLAAGVFDGIEPPIELIARPGDPLVAIYGWGMAGATWRGRGAAVAGALHIHRVLFPELPLYGRAATPGGERALLKRIGARHVPGPGGLVVAPPWSAMQAAA</sequence>
<organism evidence="1 2">
    <name type="scientific">Phenylobacterium koreense</name>
    <dbReference type="NCBI Taxonomy" id="266125"/>
    <lineage>
        <taxon>Bacteria</taxon>
        <taxon>Pseudomonadati</taxon>
        <taxon>Pseudomonadota</taxon>
        <taxon>Alphaproteobacteria</taxon>
        <taxon>Caulobacterales</taxon>
        <taxon>Caulobacteraceae</taxon>
        <taxon>Phenylobacterium</taxon>
    </lineage>
</organism>
<reference evidence="1 2" key="1">
    <citation type="submission" date="2024-06" db="EMBL/GenBank/DDBJ databases">
        <title>Genomic Encyclopedia of Type Strains, Phase IV (KMG-IV): sequencing the most valuable type-strain genomes for metagenomic binning, comparative biology and taxonomic classification.</title>
        <authorList>
            <person name="Goeker M."/>
        </authorList>
    </citation>
    <scope>NUCLEOTIDE SEQUENCE [LARGE SCALE GENOMIC DNA]</scope>
    <source>
        <strain evidence="1 2">DSM 17809</strain>
    </source>
</reference>
<evidence type="ECO:0000313" key="2">
    <source>
        <dbReference type="Proteomes" id="UP001549110"/>
    </source>
</evidence>
<name>A0ABV2ELG8_9CAUL</name>
<dbReference type="EMBL" id="JBEPLU010000002">
    <property type="protein sequence ID" value="MET3527913.1"/>
    <property type="molecule type" value="Genomic_DNA"/>
</dbReference>
<dbReference type="RefSeq" id="WP_354297946.1">
    <property type="nucleotide sequence ID" value="NZ_JBEPLU010000002.1"/>
</dbReference>
<evidence type="ECO:0000313" key="1">
    <source>
        <dbReference type="EMBL" id="MET3527913.1"/>
    </source>
</evidence>
<proteinExistence type="predicted"/>
<accession>A0ABV2ELG8</accession>
<protein>
    <submittedName>
        <fullName evidence="1">Pimeloyl-ACP methyl ester carboxylesterase</fullName>
    </submittedName>
</protein>
<gene>
    <name evidence="1" type="ORF">ABID41_003031</name>
</gene>